<keyword evidence="2" id="KW-1185">Reference proteome</keyword>
<organism evidence="1 2">
    <name type="scientific">Fibrobacter intestinalis</name>
    <dbReference type="NCBI Taxonomy" id="28122"/>
    <lineage>
        <taxon>Bacteria</taxon>
        <taxon>Pseudomonadati</taxon>
        <taxon>Fibrobacterota</taxon>
        <taxon>Fibrobacteria</taxon>
        <taxon>Fibrobacterales</taxon>
        <taxon>Fibrobacteraceae</taxon>
        <taxon>Fibrobacter</taxon>
    </lineage>
</organism>
<accession>A0A1M6VCR8</accession>
<reference evidence="2" key="1">
    <citation type="submission" date="2016-11" db="EMBL/GenBank/DDBJ databases">
        <authorList>
            <person name="Varghese N."/>
            <person name="Submissions S."/>
        </authorList>
    </citation>
    <scope>NUCLEOTIDE SEQUENCE [LARGE SCALE GENOMIC DNA]</scope>
    <source>
        <strain evidence="2">UWOS</strain>
    </source>
</reference>
<gene>
    <name evidence="1" type="ORF">SAMN05720469_11812</name>
</gene>
<sequence length="144" mass="16095">MKTEKTRLQELAAGIEDNMKTTLGSLYKGISIETKGLPLHSQESISIHESGSYSAADIELRKDYVTEVLKTMGIVKSKYIMEHSESRDGLTIDIKFKQPLKSREGLGVDDWKGEPFHAGENPYNPAQYISFDAFKANLKKTLGL</sequence>
<evidence type="ECO:0000313" key="1">
    <source>
        <dbReference type="EMBL" id="SHK79327.1"/>
    </source>
</evidence>
<dbReference type="RefSeq" id="WP_073304702.1">
    <property type="nucleotide sequence ID" value="NZ_FRAW01000018.1"/>
</dbReference>
<protein>
    <submittedName>
        <fullName evidence="1">Uncharacterized protein</fullName>
    </submittedName>
</protein>
<dbReference type="AlphaFoldDB" id="A0A1M6VCR8"/>
<name>A0A1M6VCR8_9BACT</name>
<dbReference type="Proteomes" id="UP000184275">
    <property type="component" value="Unassembled WGS sequence"/>
</dbReference>
<dbReference type="EMBL" id="FRAW01000018">
    <property type="protein sequence ID" value="SHK79327.1"/>
    <property type="molecule type" value="Genomic_DNA"/>
</dbReference>
<evidence type="ECO:0000313" key="2">
    <source>
        <dbReference type="Proteomes" id="UP000184275"/>
    </source>
</evidence>
<proteinExistence type="predicted"/>